<accession>A0ABY4RF73</accession>
<reference evidence="2" key="2">
    <citation type="journal article" date="2021" name="J Anim Sci Technol">
        <title>Complete genome sequence of Paenibacillus konkukensis sp. nov. SK3146 as a potential probiotic strain.</title>
        <authorList>
            <person name="Jung H.I."/>
            <person name="Park S."/>
            <person name="Niu K.M."/>
            <person name="Lee S.W."/>
            <person name="Kothari D."/>
            <person name="Yi K.J."/>
            <person name="Kim S.K."/>
        </authorList>
    </citation>
    <scope>NUCLEOTIDE SEQUENCE</scope>
    <source>
        <strain evidence="2">SK3146</strain>
    </source>
</reference>
<feature type="compositionally biased region" description="Basic and acidic residues" evidence="1">
    <location>
        <begin position="15"/>
        <end position="25"/>
    </location>
</feature>
<evidence type="ECO:0000313" key="2">
    <source>
        <dbReference type="EMBL" id="UQZ80910.1"/>
    </source>
</evidence>
<reference evidence="2" key="1">
    <citation type="submission" date="2018-02" db="EMBL/GenBank/DDBJ databases">
        <authorList>
            <person name="Kim S.-K."/>
            <person name="Jung H.-I."/>
            <person name="Lee S.-W."/>
        </authorList>
    </citation>
    <scope>NUCLEOTIDE SEQUENCE</scope>
    <source>
        <strain evidence="2">SK3146</strain>
    </source>
</reference>
<dbReference type="PANTHER" id="PTHR43649:SF12">
    <property type="entry name" value="DIACETYLCHITOBIOSE BINDING PROTEIN DASA"/>
    <property type="match status" value="1"/>
</dbReference>
<sequence length="576" mass="63816">MDQAHVTHSIPAAAMRREASPETRAPHRRRGRRTALALAALSMSMSGLLAACTGGESPAAPNQRDGGAAGGPVQLSVFSPQDANTDLKTNTYSKLLEQKLNIQFNWQVVPYDAAKEKRQIALSSGDYPDVFLMIPWVDQFSQTDMLRYGKQGVLLPLNDLIDKYAPNVKKMMQDKPYFKSSITAPDGNIYGLTQVVECYHCSYPSKLWLNTKWLKQLGLEMPKTTDDFRKVLQAFKTKDPNGNGKADEIPLSGANNASGGRHVLPFLMNAFIYDDDTTYFIMKDGKVDMAANKPEWKQGLAYARSLVKDGLIDTGAFTQNSDAYKQLGDKADAQLLGAGAAMHPGIFVTTGTERDKDYNPLPPLTGPGGAHNTLWRYGDVAGATFAITNKASEDKQIAAMKLIDYLFSEEGTTLGYFGEKGVSWKDAGPDDEGLGVKGKITPIAQAPNSPPLNNKWGALAQYYNTAEYRATWTAAKDIYTAEGYERRLFEATKLYEGNQPKEVYPYWSVWVDTAVADEAAMLRQNITDYIEQNMLQFVTGTKDLDKDWDAYVSGFNNLNLPRYLQIYQEAYAKSMK</sequence>
<dbReference type="Proteomes" id="UP001057134">
    <property type="component" value="Chromosome"/>
</dbReference>
<dbReference type="CDD" id="cd13581">
    <property type="entry name" value="PBP2_AlgQ_like_2"/>
    <property type="match status" value="1"/>
</dbReference>
<organism evidence="2 3">
    <name type="scientific">Paenibacillus konkukensis</name>
    <dbReference type="NCBI Taxonomy" id="2020716"/>
    <lineage>
        <taxon>Bacteria</taxon>
        <taxon>Bacillati</taxon>
        <taxon>Bacillota</taxon>
        <taxon>Bacilli</taxon>
        <taxon>Bacillales</taxon>
        <taxon>Paenibacillaceae</taxon>
        <taxon>Paenibacillus</taxon>
    </lineage>
</organism>
<proteinExistence type="predicted"/>
<dbReference type="Gene3D" id="3.40.190.10">
    <property type="entry name" value="Periplasmic binding protein-like II"/>
    <property type="match status" value="2"/>
</dbReference>
<evidence type="ECO:0000313" key="3">
    <source>
        <dbReference type="Proteomes" id="UP001057134"/>
    </source>
</evidence>
<protein>
    <submittedName>
        <fullName evidence="2">Lipoprotein LipO</fullName>
    </submittedName>
</protein>
<dbReference type="EMBL" id="CP027059">
    <property type="protein sequence ID" value="UQZ80910.1"/>
    <property type="molecule type" value="Genomic_DNA"/>
</dbReference>
<evidence type="ECO:0000256" key="1">
    <source>
        <dbReference type="SAM" id="MobiDB-lite"/>
    </source>
</evidence>
<gene>
    <name evidence="2" type="primary">lipO_2</name>
    <name evidence="2" type="ORF">SK3146_00066</name>
</gene>
<keyword evidence="2" id="KW-0449">Lipoprotein</keyword>
<keyword evidence="3" id="KW-1185">Reference proteome</keyword>
<feature type="region of interest" description="Disordered" evidence="1">
    <location>
        <begin position="54"/>
        <end position="80"/>
    </location>
</feature>
<dbReference type="InterPro" id="IPR050490">
    <property type="entry name" value="Bact_solute-bd_prot1"/>
</dbReference>
<feature type="region of interest" description="Disordered" evidence="1">
    <location>
        <begin position="1"/>
        <end position="31"/>
    </location>
</feature>
<dbReference type="PANTHER" id="PTHR43649">
    <property type="entry name" value="ARABINOSE-BINDING PROTEIN-RELATED"/>
    <property type="match status" value="1"/>
</dbReference>
<dbReference type="RefSeq" id="WP_249863186.1">
    <property type="nucleotide sequence ID" value="NZ_CP027059.1"/>
</dbReference>
<dbReference type="SUPFAM" id="SSF53850">
    <property type="entry name" value="Periplasmic binding protein-like II"/>
    <property type="match status" value="1"/>
</dbReference>
<name>A0ABY4RF73_9BACL</name>